<dbReference type="Gene3D" id="2.130.10.10">
    <property type="entry name" value="YVTN repeat-like/Quinoprotein amine dehydrogenase"/>
    <property type="match status" value="2"/>
</dbReference>
<dbReference type="EMBL" id="CP063849">
    <property type="protein sequence ID" value="QOY91514.1"/>
    <property type="molecule type" value="Genomic_DNA"/>
</dbReference>
<dbReference type="InterPro" id="IPR011048">
    <property type="entry name" value="Haem_d1_sf"/>
</dbReference>
<keyword evidence="4" id="KW-1185">Reference proteome</keyword>
<evidence type="ECO:0000313" key="3">
    <source>
        <dbReference type="EMBL" id="QOY91514.1"/>
    </source>
</evidence>
<accession>A0A7S7NYE5</accession>
<dbReference type="SUPFAM" id="SSF51004">
    <property type="entry name" value="C-terminal (heme d1) domain of cytochrome cd1-nitrite reductase"/>
    <property type="match status" value="1"/>
</dbReference>
<dbReference type="Proteomes" id="UP000593892">
    <property type="component" value="Chromosome"/>
</dbReference>
<dbReference type="InterPro" id="IPR015943">
    <property type="entry name" value="WD40/YVTN_repeat-like_dom_sf"/>
</dbReference>
<dbReference type="KEGG" id="pfer:IRI77_16670"/>
<feature type="region of interest" description="Disordered" evidence="1">
    <location>
        <begin position="650"/>
        <end position="673"/>
    </location>
</feature>
<keyword evidence="2" id="KW-0732">Signal</keyword>
<dbReference type="AlphaFoldDB" id="A0A7S7NYE5"/>
<dbReference type="SUPFAM" id="SSF53649">
    <property type="entry name" value="Alkaline phosphatase-like"/>
    <property type="match status" value="1"/>
</dbReference>
<dbReference type="PANTHER" id="PTHR47197">
    <property type="entry name" value="PROTEIN NIRF"/>
    <property type="match status" value="1"/>
</dbReference>
<gene>
    <name evidence="3" type="ORF">IRI77_16670</name>
</gene>
<dbReference type="InterPro" id="IPR017850">
    <property type="entry name" value="Alkaline_phosphatase_core_sf"/>
</dbReference>
<dbReference type="RefSeq" id="WP_194453168.1">
    <property type="nucleotide sequence ID" value="NZ_CP063849.1"/>
</dbReference>
<feature type="chain" id="PRO_5032576356" evidence="2">
    <location>
        <begin position="29"/>
        <end position="996"/>
    </location>
</feature>
<proteinExistence type="predicted"/>
<dbReference type="InterPro" id="IPR011045">
    <property type="entry name" value="N2O_reductase_N"/>
</dbReference>
<feature type="signal peptide" evidence="2">
    <location>
        <begin position="1"/>
        <end position="28"/>
    </location>
</feature>
<dbReference type="SUPFAM" id="SSF50974">
    <property type="entry name" value="Nitrous oxide reductase, N-terminal domain"/>
    <property type="match status" value="1"/>
</dbReference>
<dbReference type="PANTHER" id="PTHR47197:SF3">
    <property type="entry name" value="DIHYDRO-HEME D1 DEHYDROGENASE"/>
    <property type="match status" value="1"/>
</dbReference>
<dbReference type="Gene3D" id="3.40.720.10">
    <property type="entry name" value="Alkaline Phosphatase, subunit A"/>
    <property type="match status" value="2"/>
</dbReference>
<evidence type="ECO:0000256" key="1">
    <source>
        <dbReference type="SAM" id="MobiDB-lite"/>
    </source>
</evidence>
<protein>
    <submittedName>
        <fullName evidence="3">Phosphoesterase</fullName>
    </submittedName>
</protein>
<dbReference type="InterPro" id="IPR051200">
    <property type="entry name" value="Host-pathogen_enzymatic-act"/>
</dbReference>
<evidence type="ECO:0000256" key="2">
    <source>
        <dbReference type="SAM" id="SignalP"/>
    </source>
</evidence>
<reference evidence="3 4" key="1">
    <citation type="submission" date="2020-10" db="EMBL/GenBank/DDBJ databases">
        <title>Complete genome sequence of Paludibaculum fermentans P105T, a facultatively anaerobic acidobacterium capable of dissimilatory Fe(III) reduction.</title>
        <authorList>
            <person name="Dedysh S.N."/>
            <person name="Beletsky A.V."/>
            <person name="Kulichevskaya I.S."/>
            <person name="Mardanov A.V."/>
            <person name="Ravin N.V."/>
        </authorList>
    </citation>
    <scope>NUCLEOTIDE SEQUENCE [LARGE SCALE GENOMIC DNA]</scope>
    <source>
        <strain evidence="3 4">P105</strain>
    </source>
</reference>
<name>A0A7S7NYE5_PALFE</name>
<organism evidence="3 4">
    <name type="scientific">Paludibaculum fermentans</name>
    <dbReference type="NCBI Taxonomy" id="1473598"/>
    <lineage>
        <taxon>Bacteria</taxon>
        <taxon>Pseudomonadati</taxon>
        <taxon>Acidobacteriota</taxon>
        <taxon>Terriglobia</taxon>
        <taxon>Bryobacterales</taxon>
        <taxon>Bryobacteraceae</taxon>
        <taxon>Paludibaculum</taxon>
    </lineage>
</organism>
<evidence type="ECO:0000313" key="4">
    <source>
        <dbReference type="Proteomes" id="UP000593892"/>
    </source>
</evidence>
<sequence>MIRAVRTAFSIPAVGLTLVSLLSTAPSAAQPRTQAVPNMGQQITPLAPQGARFEPLNADFPYDPAFPPGQAWLVSHAVTTAVSPDHKTLLIMTSGYNRVSNTHNLPEPPPVTTPPTPPTPTWMANYSMEYIFVYDISTPKPFKKQVLLVPYTYNGLVFDPSGNAFYISGGPSDYVFIANRNSDGTWSNKFTPLPLGHKGVGNGLAVPPGAPPAAINERVSVVPCASGVAISKDGQTLVVANYYNDSISVFTGGLGKWVLYRELDLRPGKTDPSKAGVPGGEYPFWVSIKGSGADAIAYVSSIRDREIVVVKLAGAPELFNPAGRPTIITRIPVKGQPNKMTLNAAQTFLYVAEDQADIVDVIDTAANTVVESIPVIASNVPAALAQYKGANPNSVTLSPDETRLYVTNGNLNCIAVIALSGNNSGDKVIGLIPTGWYPNSVSLSGDGQTVYSVNGKSPTGPNPAWCYGGYGPPGWPTCLDTNEYNPQLTKAGFQSFPLPAQGALDTLTKQVAENNRFSAVSSPEDAAIMEAVRKGTRHVIFIIKENRTYDQILGDLEIGNGDPDLTEFGEQVTPNQHNLARKFVTLDNFLDTAEVSYDGWLWTTSGQAPDVVQRQYPIAYAYRGLSLDSEGTNRSVNVSIPSLADRKAANPFTPNDPDILPGQTNTAAPDGPDNEVNTGYLWDSAFRANLTVRNYGFFIDTVRYNTQNYSIPLLTDPYWAGTRVAYPSSVSLAPYTDLFFRGFDNAFPDYYRFKEWERDFDSAYAKGGLPSLSLVRFMHDHTGNYDTAIEGVNTPETQVADNDYAVGMLIEKISKSIYADDTLIFIIEDDAQDGGDHVDSHRSTAYVAGAYVKQGALVSTQYNTLDFLRTIEEVLGLPPMNLNDALAKPMTDIFNTKPSPWNFSAAPSPMLYNTKLPLPPKPAGLVIPKPAHKASYWVRAMKGMDFESEDRVDPQDFNRILWKGLKGNKPYPASTTGRDLRQNRKELLERYRQSTK</sequence>